<dbReference type="SUPFAM" id="SSF53448">
    <property type="entry name" value="Nucleotide-diphospho-sugar transferases"/>
    <property type="match status" value="1"/>
</dbReference>
<dbReference type="GeneID" id="20232159"/>
<evidence type="ECO:0000256" key="1">
    <source>
        <dbReference type="SAM" id="Phobius"/>
    </source>
</evidence>
<feature type="transmembrane region" description="Helical" evidence="1">
    <location>
        <begin position="406"/>
        <end position="435"/>
    </location>
</feature>
<dbReference type="InterPro" id="IPR029044">
    <property type="entry name" value="Nucleotide-diphossugar_trans"/>
</dbReference>
<dbReference type="CTD" id="20232159"/>
<proteinExistence type="predicted"/>
<organism evidence="3 4">
    <name type="scientific">Lottia gigantea</name>
    <name type="common">Giant owl limpet</name>
    <dbReference type="NCBI Taxonomy" id="225164"/>
    <lineage>
        <taxon>Eukaryota</taxon>
        <taxon>Metazoa</taxon>
        <taxon>Spiralia</taxon>
        <taxon>Lophotrochozoa</taxon>
        <taxon>Mollusca</taxon>
        <taxon>Gastropoda</taxon>
        <taxon>Patellogastropoda</taxon>
        <taxon>Lottioidea</taxon>
        <taxon>Lottiidae</taxon>
        <taxon>Lottia</taxon>
    </lineage>
</organism>
<dbReference type="AlphaFoldDB" id="V4BNV8"/>
<keyword evidence="1" id="KW-1133">Transmembrane helix</keyword>
<feature type="domain" description="Glycosyltransferase 2-like" evidence="2">
    <location>
        <begin position="182"/>
        <end position="391"/>
    </location>
</feature>
<protein>
    <recommendedName>
        <fullName evidence="2">Glycosyltransferase 2-like domain-containing protein</fullName>
    </recommendedName>
</protein>
<reference evidence="3 4" key="1">
    <citation type="journal article" date="2013" name="Nature">
        <title>Insights into bilaterian evolution from three spiralian genomes.</title>
        <authorList>
            <person name="Simakov O."/>
            <person name="Marletaz F."/>
            <person name="Cho S.J."/>
            <person name="Edsinger-Gonzales E."/>
            <person name="Havlak P."/>
            <person name="Hellsten U."/>
            <person name="Kuo D.H."/>
            <person name="Larsson T."/>
            <person name="Lv J."/>
            <person name="Arendt D."/>
            <person name="Savage R."/>
            <person name="Osoegawa K."/>
            <person name="de Jong P."/>
            <person name="Grimwood J."/>
            <person name="Chapman J.A."/>
            <person name="Shapiro H."/>
            <person name="Aerts A."/>
            <person name="Otillar R.P."/>
            <person name="Terry A.Y."/>
            <person name="Boore J.L."/>
            <person name="Grigoriev I.V."/>
            <person name="Lindberg D.R."/>
            <person name="Seaver E.C."/>
            <person name="Weisblat D.A."/>
            <person name="Putnam N.H."/>
            <person name="Rokhsar D.S."/>
        </authorList>
    </citation>
    <scope>NUCLEOTIDE SEQUENCE [LARGE SCALE GENOMIC DNA]</scope>
</reference>
<accession>V4BNV8</accession>
<evidence type="ECO:0000313" key="4">
    <source>
        <dbReference type="Proteomes" id="UP000030746"/>
    </source>
</evidence>
<dbReference type="KEGG" id="lgi:LOTGIDRAFT_122782"/>
<feature type="transmembrane region" description="Helical" evidence="1">
    <location>
        <begin position="44"/>
        <end position="74"/>
    </location>
</feature>
<sequence>MSQKIKHVLTVACLIPYVLFAFYLTSDLSWGEQVISDPVKEYGILGSIVLYVIRCMLLLPLMMSACNLFGISYFNSHPKKPVLRSSLMFGPFLCFRVVTRGTYPELVKQNVQRNIETCFKLGLANFVFEVATDRHVGMKKSSQVREIVVPDKYRTKNGTLYKARALQYCLEEEVNILSDNDWIIHLDEETLVTENCLIGIINFINDGQYEFGQGVITYANEEIVNWITTMADFIRVALDYGLQRFSLGFLHRPLFSWKGSFNVSNAGAERHVTFDFGKEGSIAEDCYFAMMAWKEGYKFGWVEGEMWEKSTFTVLDYIKQRKRWYQGINLVLRSKRIPTQLKGGIGLLMLCWTMMPITPMFCVILIHYPLPNSVLFAFLFSLMAGTMLFLFFFGMLKSYPLRGRKLIGLFFVLVLLFIPQITAVLETIPVIWSIFSAQKDFHVVSKEMKSSRGIHIV</sequence>
<feature type="transmembrane region" description="Helical" evidence="1">
    <location>
        <begin position="374"/>
        <end position="394"/>
    </location>
</feature>
<evidence type="ECO:0000259" key="2">
    <source>
        <dbReference type="Pfam" id="PF13632"/>
    </source>
</evidence>
<dbReference type="STRING" id="225164.V4BNV8"/>
<dbReference type="InterPro" id="IPR027389">
    <property type="entry name" value="B_mannosylTrfase_Bre-3/Egh"/>
</dbReference>
<keyword evidence="1" id="KW-0812">Transmembrane</keyword>
<dbReference type="PANTHER" id="PTHR16779:SF1">
    <property type="entry name" value="BETA-1,4-MANNOSYLTRANSFERASE EGH"/>
    <property type="match status" value="1"/>
</dbReference>
<keyword evidence="1" id="KW-0472">Membrane</keyword>
<dbReference type="OMA" id="MNKCIDV"/>
<dbReference type="PANTHER" id="PTHR16779">
    <property type="entry name" value="BETA-1,4-MANNOSYLTRANSFERASE EGH"/>
    <property type="match status" value="1"/>
</dbReference>
<dbReference type="Pfam" id="PF13632">
    <property type="entry name" value="Glyco_trans_2_3"/>
    <property type="match status" value="1"/>
</dbReference>
<dbReference type="GO" id="GO:0019187">
    <property type="term" value="F:beta-1,4-mannosyltransferase activity"/>
    <property type="evidence" value="ECO:0007669"/>
    <property type="project" value="InterPro"/>
</dbReference>
<feature type="transmembrane region" description="Helical" evidence="1">
    <location>
        <begin position="7"/>
        <end position="24"/>
    </location>
</feature>
<dbReference type="Gene3D" id="3.90.550.10">
    <property type="entry name" value="Spore Coat Polysaccharide Biosynthesis Protein SpsA, Chain A"/>
    <property type="match status" value="1"/>
</dbReference>
<dbReference type="InterPro" id="IPR001173">
    <property type="entry name" value="Glyco_trans_2-like"/>
</dbReference>
<dbReference type="OrthoDB" id="3971593at2759"/>
<dbReference type="RefSeq" id="XP_009058596.1">
    <property type="nucleotide sequence ID" value="XM_009060348.1"/>
</dbReference>
<name>V4BNV8_LOTGI</name>
<feature type="transmembrane region" description="Helical" evidence="1">
    <location>
        <begin position="345"/>
        <end position="368"/>
    </location>
</feature>
<dbReference type="Proteomes" id="UP000030746">
    <property type="component" value="Unassembled WGS sequence"/>
</dbReference>
<evidence type="ECO:0000313" key="3">
    <source>
        <dbReference type="EMBL" id="ESO90594.1"/>
    </source>
</evidence>
<dbReference type="HOGENOM" id="CLU_044554_0_0_1"/>
<dbReference type="GO" id="GO:0005737">
    <property type="term" value="C:cytoplasm"/>
    <property type="evidence" value="ECO:0007669"/>
    <property type="project" value="TreeGrafter"/>
</dbReference>
<gene>
    <name evidence="3" type="ORF">LOTGIDRAFT_122782</name>
</gene>
<keyword evidence="4" id="KW-1185">Reference proteome</keyword>
<dbReference type="EMBL" id="KB202367">
    <property type="protein sequence ID" value="ESO90594.1"/>
    <property type="molecule type" value="Genomic_DNA"/>
</dbReference>